<evidence type="ECO:0000313" key="1">
    <source>
        <dbReference type="EMBL" id="PSL42613.1"/>
    </source>
</evidence>
<dbReference type="AlphaFoldDB" id="A0A2P8H8Q6"/>
<reference evidence="1 3" key="1">
    <citation type="submission" date="2018-03" db="EMBL/GenBank/DDBJ databases">
        <title>Genomic Encyclopedia of Type Strains, Phase III (KMG-III): the genomes of soil and plant-associated and newly described type strains.</title>
        <authorList>
            <person name="Whitman W."/>
        </authorList>
    </citation>
    <scope>NUCLEOTIDE SEQUENCE [LARGE SCALE GENOMIC DNA]</scope>
    <source>
        <strain evidence="1 3">CGMCC 4.7097</strain>
    </source>
</reference>
<proteinExistence type="predicted"/>
<dbReference type="EMBL" id="PYAX01000017">
    <property type="protein sequence ID" value="PSL51807.1"/>
    <property type="molecule type" value="Genomic_DNA"/>
</dbReference>
<dbReference type="EMBL" id="PYAX01000036">
    <property type="protein sequence ID" value="PSL42613.1"/>
    <property type="molecule type" value="Genomic_DNA"/>
</dbReference>
<accession>A0A2P8H8Q6</accession>
<comment type="caution">
    <text evidence="1">The sequence shown here is derived from an EMBL/GenBank/DDBJ whole genome shotgun (WGS) entry which is preliminary data.</text>
</comment>
<feature type="non-terminal residue" evidence="1">
    <location>
        <position position="1"/>
    </location>
</feature>
<organism evidence="1 3">
    <name type="scientific">Saccharothrix carnea</name>
    <dbReference type="NCBI Taxonomy" id="1280637"/>
    <lineage>
        <taxon>Bacteria</taxon>
        <taxon>Bacillati</taxon>
        <taxon>Actinomycetota</taxon>
        <taxon>Actinomycetes</taxon>
        <taxon>Pseudonocardiales</taxon>
        <taxon>Pseudonocardiaceae</taxon>
        <taxon>Saccharothrix</taxon>
    </lineage>
</organism>
<evidence type="ECO:0000313" key="3">
    <source>
        <dbReference type="Proteomes" id="UP000241118"/>
    </source>
</evidence>
<protein>
    <submittedName>
        <fullName evidence="1">Uncharacterized protein</fullName>
    </submittedName>
</protein>
<name>A0A2P8H8Q6_SACCR</name>
<evidence type="ECO:0000313" key="2">
    <source>
        <dbReference type="EMBL" id="PSL51807.1"/>
    </source>
</evidence>
<keyword evidence="3" id="KW-1185">Reference proteome</keyword>
<sequence>RADLYTAFLTLAATLTCHKRLTKHTT</sequence>
<gene>
    <name evidence="2" type="ORF">B0I31_1171</name>
    <name evidence="1" type="ORF">B0I31_1361</name>
</gene>
<dbReference type="Proteomes" id="UP000241118">
    <property type="component" value="Unassembled WGS sequence"/>
</dbReference>